<evidence type="ECO:0000256" key="1">
    <source>
        <dbReference type="SAM" id="MobiDB-lite"/>
    </source>
</evidence>
<keyword evidence="2" id="KW-1133">Transmembrane helix</keyword>
<feature type="transmembrane region" description="Helical" evidence="2">
    <location>
        <begin position="363"/>
        <end position="387"/>
    </location>
</feature>
<feature type="region of interest" description="Disordered" evidence="1">
    <location>
        <begin position="398"/>
        <end position="418"/>
    </location>
</feature>
<feature type="transmembrane region" description="Helical" evidence="2">
    <location>
        <begin position="260"/>
        <end position="282"/>
    </location>
</feature>
<comment type="caution">
    <text evidence="3">The sequence shown here is derived from an EMBL/GenBank/DDBJ whole genome shotgun (WGS) entry which is preliminary data.</text>
</comment>
<protein>
    <submittedName>
        <fullName evidence="3">Multicopper oxidase</fullName>
    </submittedName>
</protein>
<dbReference type="PATRIC" id="fig|1386089.3.peg.1676"/>
<dbReference type="STRING" id="1386089.N865_07235"/>
<gene>
    <name evidence="3" type="ORF">N865_07235</name>
</gene>
<keyword evidence="4" id="KW-1185">Reference proteome</keyword>
<feature type="transmembrane region" description="Helical" evidence="2">
    <location>
        <begin position="97"/>
        <end position="116"/>
    </location>
</feature>
<feature type="transmembrane region" description="Helical" evidence="2">
    <location>
        <begin position="30"/>
        <end position="51"/>
    </location>
</feature>
<evidence type="ECO:0000256" key="2">
    <source>
        <dbReference type="SAM" id="Phobius"/>
    </source>
</evidence>
<dbReference type="eggNOG" id="COG4454">
    <property type="taxonomic scope" value="Bacteria"/>
</dbReference>
<proteinExistence type="predicted"/>
<feature type="transmembrane region" description="Helical" evidence="2">
    <location>
        <begin position="226"/>
        <end position="248"/>
    </location>
</feature>
<evidence type="ECO:0000313" key="4">
    <source>
        <dbReference type="Proteomes" id="UP000019489"/>
    </source>
</evidence>
<sequence>MLRDAPAVVWLVATGLVALARPVLHAPTWLLIHLLLLGAVSHSVLVWSAHFADALLHTPHSQGDLRARSSRLVLLNAGVLCVLVGVLAEWWPLTLVGATSVAAAAAWHGAALFRQLRAALPARFAVTVRYYVCAALMLPLGATFGTILARIEEDSAPNLVVAHVTVNVFGWLGLTVLGTLLTFWPTMLRTRIPGGAERAAARALPVVVGGLVITVTAALVGWLTVAALGLVVYLAGLAMLAVPFVAAARQRPPRSFATRSVLSGLVWLVAVIVLLTIALLTSPTWEKAEDLLSAASPALAVGFGAQLLVGALSYLMPVALRGGPHVVRATTRAIERGGLLRLALTNVGLPLALLPWPEPVRTVGGALVLVGLGSFLPLMVSAVRVSVRARADRASRGAALSEREVPKREVPERARREG</sequence>
<feature type="transmembrane region" description="Helical" evidence="2">
    <location>
        <begin position="199"/>
        <end position="220"/>
    </location>
</feature>
<reference evidence="3 4" key="1">
    <citation type="submission" date="2013-08" db="EMBL/GenBank/DDBJ databases">
        <title>Intrasporangium oryzae NRRL B-24470.</title>
        <authorList>
            <person name="Liu H."/>
            <person name="Wang G."/>
        </authorList>
    </citation>
    <scope>NUCLEOTIDE SEQUENCE [LARGE SCALE GENOMIC DNA]</scope>
    <source>
        <strain evidence="3 4">NRRL B-24470</strain>
    </source>
</reference>
<dbReference type="EMBL" id="AWSA01000014">
    <property type="protein sequence ID" value="EWT02073.1"/>
    <property type="molecule type" value="Genomic_DNA"/>
</dbReference>
<feature type="transmembrane region" description="Helical" evidence="2">
    <location>
        <begin position="128"/>
        <end position="148"/>
    </location>
</feature>
<feature type="transmembrane region" description="Helical" evidence="2">
    <location>
        <begin position="168"/>
        <end position="187"/>
    </location>
</feature>
<evidence type="ECO:0000313" key="3">
    <source>
        <dbReference type="EMBL" id="EWT02073.1"/>
    </source>
</evidence>
<dbReference type="AlphaFoldDB" id="W9GB86"/>
<organism evidence="3 4">
    <name type="scientific">Intrasporangium oryzae NRRL B-24470</name>
    <dbReference type="NCBI Taxonomy" id="1386089"/>
    <lineage>
        <taxon>Bacteria</taxon>
        <taxon>Bacillati</taxon>
        <taxon>Actinomycetota</taxon>
        <taxon>Actinomycetes</taxon>
        <taxon>Micrococcales</taxon>
        <taxon>Intrasporangiaceae</taxon>
        <taxon>Intrasporangium</taxon>
    </lineage>
</organism>
<name>W9GB86_9MICO</name>
<accession>W9GB86</accession>
<dbReference type="Proteomes" id="UP000019489">
    <property type="component" value="Unassembled WGS sequence"/>
</dbReference>
<keyword evidence="2" id="KW-0472">Membrane</keyword>
<feature type="transmembrane region" description="Helical" evidence="2">
    <location>
        <begin position="72"/>
        <end position="91"/>
    </location>
</feature>
<feature type="transmembrane region" description="Helical" evidence="2">
    <location>
        <begin position="294"/>
        <end position="317"/>
    </location>
</feature>
<keyword evidence="2" id="KW-0812">Transmembrane</keyword>
<feature type="transmembrane region" description="Helical" evidence="2">
    <location>
        <begin position="338"/>
        <end position="357"/>
    </location>
</feature>